<organism evidence="2 3">
    <name type="scientific">Daphnia magna</name>
    <dbReference type="NCBI Taxonomy" id="35525"/>
    <lineage>
        <taxon>Eukaryota</taxon>
        <taxon>Metazoa</taxon>
        <taxon>Ecdysozoa</taxon>
        <taxon>Arthropoda</taxon>
        <taxon>Crustacea</taxon>
        <taxon>Branchiopoda</taxon>
        <taxon>Diplostraca</taxon>
        <taxon>Cladocera</taxon>
        <taxon>Anomopoda</taxon>
        <taxon>Daphniidae</taxon>
        <taxon>Daphnia</taxon>
    </lineage>
</organism>
<evidence type="ECO:0000313" key="2">
    <source>
        <dbReference type="EMBL" id="KAK4024075.1"/>
    </source>
</evidence>
<keyword evidence="3" id="KW-1185">Reference proteome</keyword>
<dbReference type="EMBL" id="JAOYFB010000037">
    <property type="protein sequence ID" value="KAK4024075.1"/>
    <property type="molecule type" value="Genomic_DNA"/>
</dbReference>
<accession>A0ABR0AG17</accession>
<reference evidence="2 3" key="1">
    <citation type="journal article" date="2023" name="Nucleic Acids Res.">
        <title>The hologenome of Daphnia magna reveals possible DNA methylation and microbiome-mediated evolution of the host genome.</title>
        <authorList>
            <person name="Chaturvedi A."/>
            <person name="Li X."/>
            <person name="Dhandapani V."/>
            <person name="Marshall H."/>
            <person name="Kissane S."/>
            <person name="Cuenca-Cambronero M."/>
            <person name="Asole G."/>
            <person name="Calvet F."/>
            <person name="Ruiz-Romero M."/>
            <person name="Marangio P."/>
            <person name="Guigo R."/>
            <person name="Rago D."/>
            <person name="Mirbahai L."/>
            <person name="Eastwood N."/>
            <person name="Colbourne J.K."/>
            <person name="Zhou J."/>
            <person name="Mallon E."/>
            <person name="Orsini L."/>
        </authorList>
    </citation>
    <scope>NUCLEOTIDE SEQUENCE [LARGE SCALE GENOMIC DNA]</scope>
    <source>
        <strain evidence="2">LRV0_1</strain>
    </source>
</reference>
<evidence type="ECO:0000313" key="3">
    <source>
        <dbReference type="Proteomes" id="UP001234178"/>
    </source>
</evidence>
<name>A0ABR0AG17_9CRUS</name>
<sequence>MSDEMCSVARLLNLKDCNSVKMRVLKCFTKTENIVEFSYLERDLLLFRSGLKLESASTICPYHQNYFLISNTSYFSAIKTSICYNPFELHENNRKGFLQILRPSFNFSRVAKGNPSKISLEFARACNCDPKLKPGSYICVDCRKHATNSNKAKSFQNNFSSPEKGQSDNDVAMGDSEDEFTPSQEIRDSSF</sequence>
<gene>
    <name evidence="2" type="ORF">OUZ56_009465</name>
</gene>
<feature type="region of interest" description="Disordered" evidence="1">
    <location>
        <begin position="153"/>
        <end position="191"/>
    </location>
</feature>
<dbReference type="Proteomes" id="UP001234178">
    <property type="component" value="Unassembled WGS sequence"/>
</dbReference>
<evidence type="ECO:0000256" key="1">
    <source>
        <dbReference type="SAM" id="MobiDB-lite"/>
    </source>
</evidence>
<protein>
    <submittedName>
        <fullName evidence="2">Uncharacterized protein</fullName>
    </submittedName>
</protein>
<comment type="caution">
    <text evidence="2">The sequence shown here is derived from an EMBL/GenBank/DDBJ whole genome shotgun (WGS) entry which is preliminary data.</text>
</comment>
<feature type="compositionally biased region" description="Polar residues" evidence="1">
    <location>
        <begin position="153"/>
        <end position="164"/>
    </location>
</feature>
<proteinExistence type="predicted"/>